<dbReference type="Proteomes" id="UP000011625">
    <property type="component" value="Unassembled WGS sequence"/>
</dbReference>
<name>M0MPW8_9EURY</name>
<accession>M0MPW8</accession>
<evidence type="ECO:0000313" key="2">
    <source>
        <dbReference type="Proteomes" id="UP000011625"/>
    </source>
</evidence>
<protein>
    <submittedName>
        <fullName evidence="1">Uncharacterized protein</fullName>
    </submittedName>
</protein>
<dbReference type="EMBL" id="AOME01000108">
    <property type="protein sequence ID" value="EMA47757.1"/>
    <property type="molecule type" value="Genomic_DNA"/>
</dbReference>
<keyword evidence="2" id="KW-1185">Reference proteome</keyword>
<comment type="caution">
    <text evidence="1">The sequence shown here is derived from an EMBL/GenBank/DDBJ whole genome shotgun (WGS) entry which is preliminary data.</text>
</comment>
<sequence length="85" mass="10036">MESREGVHQYPRLIVTSLLRHVVRVDLLDVLQIHMNQATTLFIKQPSIRLFFDERAVKGIAVGHPDHHRYGRLWNVHEPLFRSSR</sequence>
<organism evidence="1 2">
    <name type="scientific">Halococcus salifodinae DSM 8989</name>
    <dbReference type="NCBI Taxonomy" id="1227456"/>
    <lineage>
        <taxon>Archaea</taxon>
        <taxon>Methanobacteriati</taxon>
        <taxon>Methanobacteriota</taxon>
        <taxon>Stenosarchaea group</taxon>
        <taxon>Halobacteria</taxon>
        <taxon>Halobacteriales</taxon>
        <taxon>Halococcaceae</taxon>
        <taxon>Halococcus</taxon>
    </lineage>
</organism>
<evidence type="ECO:0000313" key="1">
    <source>
        <dbReference type="EMBL" id="EMA47757.1"/>
    </source>
</evidence>
<dbReference type="AlphaFoldDB" id="M0MPW8"/>
<proteinExistence type="predicted"/>
<reference evidence="1 2" key="1">
    <citation type="journal article" date="2014" name="PLoS Genet.">
        <title>Phylogenetically driven sequencing of extremely halophilic archaea reveals strategies for static and dynamic osmo-response.</title>
        <authorList>
            <person name="Becker E.A."/>
            <person name="Seitzer P.M."/>
            <person name="Tritt A."/>
            <person name="Larsen D."/>
            <person name="Krusor M."/>
            <person name="Yao A.I."/>
            <person name="Wu D."/>
            <person name="Madern D."/>
            <person name="Eisen J.A."/>
            <person name="Darling A.E."/>
            <person name="Facciotti M.T."/>
        </authorList>
    </citation>
    <scope>NUCLEOTIDE SEQUENCE [LARGE SCALE GENOMIC DNA]</scope>
    <source>
        <strain evidence="1 2">DSM 8989</strain>
    </source>
</reference>
<gene>
    <name evidence="1" type="ORF">C450_20601</name>
</gene>